<feature type="region of interest" description="Disordered" evidence="1">
    <location>
        <begin position="1"/>
        <end position="21"/>
    </location>
</feature>
<sequence length="88" mass="10165">MRNPNGQVACLKGENHPNPSMDFKPLNSSEVEFMHKIKFQGIDELIDSLKMVHDFALYHTDLSLDTTEKMALFNLKILWESLEKLVKC</sequence>
<accession>A0A937FX37</accession>
<proteinExistence type="predicted"/>
<dbReference type="Proteomes" id="UP000614216">
    <property type="component" value="Unassembled WGS sequence"/>
</dbReference>
<organism evidence="2 3">
    <name type="scientific">Fulvivirga marina</name>
    <dbReference type="NCBI Taxonomy" id="2494733"/>
    <lineage>
        <taxon>Bacteria</taxon>
        <taxon>Pseudomonadati</taxon>
        <taxon>Bacteroidota</taxon>
        <taxon>Cytophagia</taxon>
        <taxon>Cytophagales</taxon>
        <taxon>Fulvivirgaceae</taxon>
        <taxon>Fulvivirga</taxon>
    </lineage>
</organism>
<keyword evidence="3" id="KW-1185">Reference proteome</keyword>
<gene>
    <name evidence="2" type="ORF">JMN32_15305</name>
</gene>
<protein>
    <submittedName>
        <fullName evidence="2">Uncharacterized protein</fullName>
    </submittedName>
</protein>
<comment type="caution">
    <text evidence="2">The sequence shown here is derived from an EMBL/GenBank/DDBJ whole genome shotgun (WGS) entry which is preliminary data.</text>
</comment>
<evidence type="ECO:0000313" key="3">
    <source>
        <dbReference type="Proteomes" id="UP000614216"/>
    </source>
</evidence>
<evidence type="ECO:0000313" key="2">
    <source>
        <dbReference type="EMBL" id="MBL6447684.1"/>
    </source>
</evidence>
<dbReference type="RefSeq" id="WP_202857223.1">
    <property type="nucleotide sequence ID" value="NZ_JAEUGD010000053.1"/>
</dbReference>
<dbReference type="AlphaFoldDB" id="A0A937FX37"/>
<dbReference type="EMBL" id="JAEUGD010000053">
    <property type="protein sequence ID" value="MBL6447684.1"/>
    <property type="molecule type" value="Genomic_DNA"/>
</dbReference>
<evidence type="ECO:0000256" key="1">
    <source>
        <dbReference type="SAM" id="MobiDB-lite"/>
    </source>
</evidence>
<name>A0A937FX37_9BACT</name>
<reference evidence="2" key="1">
    <citation type="submission" date="2021-01" db="EMBL/GenBank/DDBJ databases">
        <title>Fulvivirga kasyanovii gen. nov., sp nov., a novel member of the phylum Bacteroidetes isolated from seawater in a mussel farm.</title>
        <authorList>
            <person name="Zhao L.-H."/>
            <person name="Wang Z.-J."/>
        </authorList>
    </citation>
    <scope>NUCLEOTIDE SEQUENCE</scope>
    <source>
        <strain evidence="2">29W222</strain>
    </source>
</reference>